<proteinExistence type="predicted"/>
<evidence type="ECO:0000313" key="3">
    <source>
        <dbReference type="Proteomes" id="UP000269721"/>
    </source>
</evidence>
<dbReference type="Proteomes" id="UP000269721">
    <property type="component" value="Unassembled WGS sequence"/>
</dbReference>
<evidence type="ECO:0000256" key="1">
    <source>
        <dbReference type="SAM" id="MobiDB-lite"/>
    </source>
</evidence>
<accession>A0A4P9WBM9</accession>
<name>A0A4P9WBM9_9FUNG</name>
<gene>
    <name evidence="2" type="ORF">BDK51DRAFT_37206</name>
</gene>
<feature type="compositionally biased region" description="Basic and acidic residues" evidence="1">
    <location>
        <begin position="1"/>
        <end position="17"/>
    </location>
</feature>
<keyword evidence="3" id="KW-1185">Reference proteome</keyword>
<feature type="region of interest" description="Disordered" evidence="1">
    <location>
        <begin position="1"/>
        <end position="20"/>
    </location>
</feature>
<dbReference type="AlphaFoldDB" id="A0A4P9WBM9"/>
<sequence length="271" mass="29426">MSMREGGEGRACRREEDSGQNTCKSTTRFIISTLACAFPFFGRPPQSAAGPARDQRLGFSPAAKAKLCAAFASPGNNGIITDPEGDDDRRAEPRVSLLAGRKGDGGGAINLISAPVWHPSPRDFHDGDDDGGDHHPANDDAVQPTNTPGPVPCPHTHPPTAMAAATMTRNKHRHRFGMRASWSWAFSSLAGIYAPNRKRTNFAENGDEYQVQEEFIPFDFTGAALAMEDARDEELAGNRRREEGVAAGRERAWRVVEGDVFQGAEFFCGLR</sequence>
<protein>
    <submittedName>
        <fullName evidence="2">Uncharacterized protein</fullName>
    </submittedName>
</protein>
<feature type="region of interest" description="Disordered" evidence="1">
    <location>
        <begin position="98"/>
        <end position="160"/>
    </location>
</feature>
<dbReference type="EMBL" id="KZ996375">
    <property type="protein sequence ID" value="RKO88963.1"/>
    <property type="molecule type" value="Genomic_DNA"/>
</dbReference>
<evidence type="ECO:0000313" key="2">
    <source>
        <dbReference type="EMBL" id="RKO88963.1"/>
    </source>
</evidence>
<organism evidence="2 3">
    <name type="scientific">Blyttiomyces helicus</name>
    <dbReference type="NCBI Taxonomy" id="388810"/>
    <lineage>
        <taxon>Eukaryota</taxon>
        <taxon>Fungi</taxon>
        <taxon>Fungi incertae sedis</taxon>
        <taxon>Chytridiomycota</taxon>
        <taxon>Chytridiomycota incertae sedis</taxon>
        <taxon>Chytridiomycetes</taxon>
        <taxon>Chytridiomycetes incertae sedis</taxon>
        <taxon>Blyttiomyces</taxon>
    </lineage>
</organism>
<reference evidence="3" key="1">
    <citation type="journal article" date="2018" name="Nat. Microbiol.">
        <title>Leveraging single-cell genomics to expand the fungal tree of life.</title>
        <authorList>
            <person name="Ahrendt S.R."/>
            <person name="Quandt C.A."/>
            <person name="Ciobanu D."/>
            <person name="Clum A."/>
            <person name="Salamov A."/>
            <person name="Andreopoulos B."/>
            <person name="Cheng J.F."/>
            <person name="Woyke T."/>
            <person name="Pelin A."/>
            <person name="Henrissat B."/>
            <person name="Reynolds N.K."/>
            <person name="Benny G.L."/>
            <person name="Smith M.E."/>
            <person name="James T.Y."/>
            <person name="Grigoriev I.V."/>
        </authorList>
    </citation>
    <scope>NUCLEOTIDE SEQUENCE [LARGE SCALE GENOMIC DNA]</scope>
</reference>
<feature type="compositionally biased region" description="Pro residues" evidence="1">
    <location>
        <begin position="147"/>
        <end position="157"/>
    </location>
</feature>